<keyword evidence="3" id="KW-1185">Reference proteome</keyword>
<dbReference type="AlphaFoldDB" id="A0A399D193"/>
<dbReference type="PANTHER" id="PTHR12110">
    <property type="entry name" value="HYDROXYPYRUVATE ISOMERASE"/>
    <property type="match status" value="1"/>
</dbReference>
<dbReference type="Proteomes" id="UP000266441">
    <property type="component" value="Unassembled WGS sequence"/>
</dbReference>
<keyword evidence="2" id="KW-0413">Isomerase</keyword>
<dbReference type="EMBL" id="QWET01000006">
    <property type="protein sequence ID" value="RIH65459.1"/>
    <property type="molecule type" value="Genomic_DNA"/>
</dbReference>
<dbReference type="RefSeq" id="WP_119349839.1">
    <property type="nucleotide sequence ID" value="NZ_QWET01000006.1"/>
</dbReference>
<organism evidence="2 3">
    <name type="scientific">Mariniphaga sediminis</name>
    <dbReference type="NCBI Taxonomy" id="1628158"/>
    <lineage>
        <taxon>Bacteria</taxon>
        <taxon>Pseudomonadati</taxon>
        <taxon>Bacteroidota</taxon>
        <taxon>Bacteroidia</taxon>
        <taxon>Marinilabiliales</taxon>
        <taxon>Prolixibacteraceae</taxon>
        <taxon>Mariniphaga</taxon>
    </lineage>
</organism>
<dbReference type="SUPFAM" id="SSF51658">
    <property type="entry name" value="Xylose isomerase-like"/>
    <property type="match status" value="1"/>
</dbReference>
<dbReference type="GO" id="GO:0016853">
    <property type="term" value="F:isomerase activity"/>
    <property type="evidence" value="ECO:0007669"/>
    <property type="project" value="UniProtKB-KW"/>
</dbReference>
<name>A0A399D193_9BACT</name>
<dbReference type="InterPro" id="IPR036237">
    <property type="entry name" value="Xyl_isomerase-like_sf"/>
</dbReference>
<gene>
    <name evidence="2" type="ORF">D1164_10075</name>
</gene>
<evidence type="ECO:0000313" key="2">
    <source>
        <dbReference type="EMBL" id="RIH65459.1"/>
    </source>
</evidence>
<sequence length="309" mass="34874">MKKKLFKTKKLHSFALPGIILVFSLCLGFLVNGCVSGKNKSNFQGVQIGTITYSYRSMPDQSLPAILDYAVKSGIGSVELMGTPLEAYAGIPEDREEIKEWRKTVSMDKFKNIRKMFNDKGVNIHIVKMRCRRWTDEEIDYAFNVCRALGAMGITMEISEEAAERLAPFAEKHNLYVIFHNHGQPGTPGFNFEKFLAYSPKMMLNFDVGHFYGATGTHPNVILEKLHERIASIHIKDKTGPDAAEPDTNRPFGQGDTPVTEILNLIKEKQWPIVCDIELEYPVSEDSNAITEVAKCVEYCRNVLENDTE</sequence>
<accession>A0A399D193</accession>
<comment type="caution">
    <text evidence="2">The sequence shown here is derived from an EMBL/GenBank/DDBJ whole genome shotgun (WGS) entry which is preliminary data.</text>
</comment>
<evidence type="ECO:0000313" key="3">
    <source>
        <dbReference type="Proteomes" id="UP000266441"/>
    </source>
</evidence>
<dbReference type="OrthoDB" id="263912at2"/>
<evidence type="ECO:0000259" key="1">
    <source>
        <dbReference type="Pfam" id="PF01261"/>
    </source>
</evidence>
<proteinExistence type="predicted"/>
<feature type="domain" description="Xylose isomerase-like TIM barrel" evidence="1">
    <location>
        <begin position="161"/>
        <end position="285"/>
    </location>
</feature>
<dbReference type="InterPro" id="IPR050312">
    <property type="entry name" value="IolE/XylAMocC-like"/>
</dbReference>
<dbReference type="Gene3D" id="3.20.20.150">
    <property type="entry name" value="Divalent-metal-dependent TIM barrel enzymes"/>
    <property type="match status" value="1"/>
</dbReference>
<reference evidence="2 3" key="1">
    <citation type="journal article" date="2015" name="Int. J. Syst. Evol. Microbiol.">
        <title>Mariniphaga sediminis sp. nov., isolated from coastal sediment.</title>
        <authorList>
            <person name="Wang F.Q."/>
            <person name="Shen Q.Y."/>
            <person name="Chen G.J."/>
            <person name="Du Z.J."/>
        </authorList>
    </citation>
    <scope>NUCLEOTIDE SEQUENCE [LARGE SCALE GENOMIC DNA]</scope>
    <source>
        <strain evidence="2 3">SY21</strain>
    </source>
</reference>
<protein>
    <submittedName>
        <fullName evidence="2">Sugar phosphate isomerase/epimerase</fullName>
    </submittedName>
</protein>
<dbReference type="InterPro" id="IPR013022">
    <property type="entry name" value="Xyl_isomerase-like_TIM-brl"/>
</dbReference>
<dbReference type="Pfam" id="PF01261">
    <property type="entry name" value="AP_endonuc_2"/>
    <property type="match status" value="1"/>
</dbReference>
<dbReference type="PANTHER" id="PTHR12110:SF53">
    <property type="entry name" value="BLR5974 PROTEIN"/>
    <property type="match status" value="1"/>
</dbReference>